<dbReference type="EMBL" id="FUYP01000003">
    <property type="protein sequence ID" value="SKB34458.1"/>
    <property type="molecule type" value="Genomic_DNA"/>
</dbReference>
<evidence type="ECO:0000313" key="2">
    <source>
        <dbReference type="Proteomes" id="UP000190044"/>
    </source>
</evidence>
<name>A0A1T5AHJ3_9SPHN</name>
<keyword evidence="2" id="KW-1185">Reference proteome</keyword>
<reference evidence="2" key="1">
    <citation type="submission" date="2017-02" db="EMBL/GenBank/DDBJ databases">
        <authorList>
            <person name="Varghese N."/>
            <person name="Submissions S."/>
        </authorList>
    </citation>
    <scope>NUCLEOTIDE SEQUENCE [LARGE SCALE GENOMIC DNA]</scope>
    <source>
        <strain evidence="2">R11H</strain>
    </source>
</reference>
<evidence type="ECO:0000313" key="1">
    <source>
        <dbReference type="EMBL" id="SKB34458.1"/>
    </source>
</evidence>
<proteinExistence type="predicted"/>
<accession>A0A1T5AHJ3</accession>
<dbReference type="Proteomes" id="UP000190044">
    <property type="component" value="Unassembled WGS sequence"/>
</dbReference>
<dbReference type="AlphaFoldDB" id="A0A1T5AHJ3"/>
<sequence length="78" mass="8243">MTVCTEAADVAVVIAAALGERNDVVGDRSLADDASARAVPAERFGTQTAQTLRNRAAPPQPGLYPLCIIIDRSELTVY</sequence>
<organism evidence="1 2">
    <name type="scientific">Sphingopyxis flava</name>
    <dbReference type="NCBI Taxonomy" id="1507287"/>
    <lineage>
        <taxon>Bacteria</taxon>
        <taxon>Pseudomonadati</taxon>
        <taxon>Pseudomonadota</taxon>
        <taxon>Alphaproteobacteria</taxon>
        <taxon>Sphingomonadales</taxon>
        <taxon>Sphingomonadaceae</taxon>
        <taxon>Sphingopyxis</taxon>
    </lineage>
</organism>
<protein>
    <submittedName>
        <fullName evidence="1">Uncharacterized protein</fullName>
    </submittedName>
</protein>
<gene>
    <name evidence="1" type="ORF">SAMN06295937_1003232</name>
</gene>